<keyword evidence="3" id="KW-1185">Reference proteome</keyword>
<evidence type="ECO:0000313" key="2">
    <source>
        <dbReference type="EMBL" id="MBA4610283.1"/>
    </source>
</evidence>
<reference evidence="2 3" key="2">
    <citation type="submission" date="2020-08" db="EMBL/GenBank/DDBJ databases">
        <title>Stappia taiwanensis sp. nov., isolated from a coastal thermal spring.</title>
        <authorList>
            <person name="Kampfer P."/>
        </authorList>
    </citation>
    <scope>NUCLEOTIDE SEQUENCE [LARGE SCALE GENOMIC DNA]</scope>
    <source>
        <strain evidence="2 3">DSM 23284</strain>
    </source>
</reference>
<gene>
    <name evidence="2" type="ORF">H1W37_01360</name>
</gene>
<accession>A0A838XTE8</accession>
<dbReference type="Pfam" id="PF22658">
    <property type="entry name" value="YycE-like_N"/>
    <property type="match status" value="1"/>
</dbReference>
<evidence type="ECO:0000259" key="1">
    <source>
        <dbReference type="PROSITE" id="PS51819"/>
    </source>
</evidence>
<name>A0A838XTE8_9HYPH</name>
<organism evidence="2 3">
    <name type="scientific">Stappia taiwanensis</name>
    <dbReference type="NCBI Taxonomy" id="992267"/>
    <lineage>
        <taxon>Bacteria</taxon>
        <taxon>Pseudomonadati</taxon>
        <taxon>Pseudomonadota</taxon>
        <taxon>Alphaproteobacteria</taxon>
        <taxon>Hyphomicrobiales</taxon>
        <taxon>Stappiaceae</taxon>
        <taxon>Stappia</taxon>
    </lineage>
</organism>
<reference evidence="2 3" key="1">
    <citation type="submission" date="2020-07" db="EMBL/GenBank/DDBJ databases">
        <authorList>
            <person name="Li M."/>
        </authorList>
    </citation>
    <scope>NUCLEOTIDE SEQUENCE [LARGE SCALE GENOMIC DNA]</scope>
    <source>
        <strain evidence="2 3">DSM 23284</strain>
    </source>
</reference>
<protein>
    <submittedName>
        <fullName evidence="2">VOC family protein</fullName>
    </submittedName>
</protein>
<evidence type="ECO:0000313" key="3">
    <source>
        <dbReference type="Proteomes" id="UP000559404"/>
    </source>
</evidence>
<dbReference type="Gene3D" id="3.10.180.10">
    <property type="entry name" value="2,3-Dihydroxybiphenyl 1,2-Dioxygenase, domain 1"/>
    <property type="match status" value="1"/>
</dbReference>
<dbReference type="InterPro" id="IPR037523">
    <property type="entry name" value="VOC_core"/>
</dbReference>
<dbReference type="SUPFAM" id="SSF54593">
    <property type="entry name" value="Glyoxalase/Bleomycin resistance protein/Dihydroxybiphenyl dioxygenase"/>
    <property type="match status" value="1"/>
</dbReference>
<sequence length="132" mass="15108">MSNSIPVLRVVRPTNDFAPLERFYMQGADFRRLAAFEGRDGFSGMVLGYPRAPWHLALVREEGQIAPRAGSPEQLLVLYLPDPDEWRVAVDRMTAHGYEPVPAQNPYWEVAGKTFEDPDGYRLVFQNRAWDL</sequence>
<dbReference type="InterPro" id="IPR058997">
    <property type="entry name" value="YycE-like_C"/>
</dbReference>
<feature type="domain" description="VOC" evidence="1">
    <location>
        <begin position="6"/>
        <end position="128"/>
    </location>
</feature>
<dbReference type="InterPro" id="IPR058998">
    <property type="entry name" value="YycE-like_N"/>
</dbReference>
<proteinExistence type="predicted"/>
<dbReference type="AlphaFoldDB" id="A0A838XTE8"/>
<dbReference type="Pfam" id="PF22659">
    <property type="entry name" value="YycE-like_C"/>
    <property type="match status" value="1"/>
</dbReference>
<dbReference type="CDD" id="cd06587">
    <property type="entry name" value="VOC"/>
    <property type="match status" value="1"/>
</dbReference>
<comment type="caution">
    <text evidence="2">The sequence shown here is derived from an EMBL/GenBank/DDBJ whole genome shotgun (WGS) entry which is preliminary data.</text>
</comment>
<dbReference type="PROSITE" id="PS51819">
    <property type="entry name" value="VOC"/>
    <property type="match status" value="1"/>
</dbReference>
<dbReference type="EMBL" id="JACEON010000001">
    <property type="protein sequence ID" value="MBA4610283.1"/>
    <property type="molecule type" value="Genomic_DNA"/>
</dbReference>
<dbReference type="RefSeq" id="WP_181758467.1">
    <property type="nucleotide sequence ID" value="NZ_BMCR01000001.1"/>
</dbReference>
<dbReference type="Proteomes" id="UP000559404">
    <property type="component" value="Unassembled WGS sequence"/>
</dbReference>
<dbReference type="InterPro" id="IPR029068">
    <property type="entry name" value="Glyas_Bleomycin-R_OHBP_Dase"/>
</dbReference>